<organism evidence="2 3">
    <name type="scientific">Pelobates cultripes</name>
    <name type="common">Western spadefoot toad</name>
    <dbReference type="NCBI Taxonomy" id="61616"/>
    <lineage>
        <taxon>Eukaryota</taxon>
        <taxon>Metazoa</taxon>
        <taxon>Chordata</taxon>
        <taxon>Craniata</taxon>
        <taxon>Vertebrata</taxon>
        <taxon>Euteleostomi</taxon>
        <taxon>Amphibia</taxon>
        <taxon>Batrachia</taxon>
        <taxon>Anura</taxon>
        <taxon>Pelobatoidea</taxon>
        <taxon>Pelobatidae</taxon>
        <taxon>Pelobates</taxon>
    </lineage>
</organism>
<keyword evidence="1" id="KW-0472">Membrane</keyword>
<feature type="transmembrane region" description="Helical" evidence="1">
    <location>
        <begin position="37"/>
        <end position="56"/>
    </location>
</feature>
<dbReference type="Proteomes" id="UP001295444">
    <property type="component" value="Chromosome 01"/>
</dbReference>
<sequence>MQEILYLDHSAGDGFPIFCNGGGRSAKRYGGHFRCSLVMLGSWFLVLGTSSCWLFGMQEILYLDQSAGDGFLIFVMEEVDLLTVRWLLQVFSCDAWFLFRGSAPILEWILVLAGGSFAGDLSKGSKVVRNGIVSRKLLSCCVGESLPPVSLEDLVARSSLLSWSLPESCLSRPDVAP</sequence>
<dbReference type="EMBL" id="OW240912">
    <property type="protein sequence ID" value="CAH2223031.1"/>
    <property type="molecule type" value="Genomic_DNA"/>
</dbReference>
<name>A0AAD1R4C1_PELCU</name>
<reference evidence="2" key="1">
    <citation type="submission" date="2022-03" db="EMBL/GenBank/DDBJ databases">
        <authorList>
            <person name="Alioto T."/>
            <person name="Alioto T."/>
            <person name="Gomez Garrido J."/>
        </authorList>
    </citation>
    <scope>NUCLEOTIDE SEQUENCE</scope>
</reference>
<dbReference type="AlphaFoldDB" id="A0AAD1R4C1"/>
<evidence type="ECO:0000313" key="3">
    <source>
        <dbReference type="Proteomes" id="UP001295444"/>
    </source>
</evidence>
<gene>
    <name evidence="2" type="ORF">PECUL_23A015005</name>
</gene>
<evidence type="ECO:0000313" key="2">
    <source>
        <dbReference type="EMBL" id="CAH2223031.1"/>
    </source>
</evidence>
<keyword evidence="1" id="KW-0812">Transmembrane</keyword>
<keyword evidence="1" id="KW-1133">Transmembrane helix</keyword>
<keyword evidence="3" id="KW-1185">Reference proteome</keyword>
<proteinExistence type="predicted"/>
<protein>
    <submittedName>
        <fullName evidence="2">Uncharacterized protein</fullName>
    </submittedName>
</protein>
<accession>A0AAD1R4C1</accession>
<evidence type="ECO:0000256" key="1">
    <source>
        <dbReference type="SAM" id="Phobius"/>
    </source>
</evidence>